<organism evidence="2 3">
    <name type="scientific">Phytophthora fragariaefolia</name>
    <dbReference type="NCBI Taxonomy" id="1490495"/>
    <lineage>
        <taxon>Eukaryota</taxon>
        <taxon>Sar</taxon>
        <taxon>Stramenopiles</taxon>
        <taxon>Oomycota</taxon>
        <taxon>Peronosporomycetes</taxon>
        <taxon>Peronosporales</taxon>
        <taxon>Peronosporaceae</taxon>
        <taxon>Phytophthora</taxon>
    </lineage>
</organism>
<comment type="caution">
    <text evidence="2">The sequence shown here is derived from an EMBL/GenBank/DDBJ whole genome shotgun (WGS) entry which is preliminary data.</text>
</comment>
<keyword evidence="3" id="KW-1185">Reference proteome</keyword>
<protein>
    <submittedName>
        <fullName evidence="2">Unnamed protein product</fullName>
    </submittedName>
</protein>
<dbReference type="EMBL" id="BSXT01004857">
    <property type="protein sequence ID" value="GMF59108.1"/>
    <property type="molecule type" value="Genomic_DNA"/>
</dbReference>
<proteinExistence type="predicted"/>
<feature type="region of interest" description="Disordered" evidence="1">
    <location>
        <begin position="1"/>
        <end position="23"/>
    </location>
</feature>
<accession>A0A9W6YBB2</accession>
<evidence type="ECO:0000313" key="2">
    <source>
        <dbReference type="EMBL" id="GMF59108.1"/>
    </source>
</evidence>
<reference evidence="2" key="1">
    <citation type="submission" date="2023-04" db="EMBL/GenBank/DDBJ databases">
        <title>Phytophthora fragariaefolia NBRC 109709.</title>
        <authorList>
            <person name="Ichikawa N."/>
            <person name="Sato H."/>
            <person name="Tonouchi N."/>
        </authorList>
    </citation>
    <scope>NUCLEOTIDE SEQUENCE</scope>
    <source>
        <strain evidence="2">NBRC 109709</strain>
    </source>
</reference>
<sequence>MRTSMIAMSRPPTKLSAEPKQSGCTAGLKTAAVVQTSPTEGSTATPTTKALTEVVVSMGRVQHAGVLTTPPTTVSSVPSLQRRFKLGSPPTETGLVPIGLPQLASPPVDADCVYAFVGESKWLNIQRRGEAKEVNTTEIEKERNGSFGGGKSDERKTEKWNSGGSEGLVSSVTPKTWQDYHPDNVIKLLSGERLGWWSAQNVSPNNFVCARSETTDDVWKYRDSPRERWLQPNEPSLK</sequence>
<feature type="compositionally biased region" description="Polar residues" evidence="1">
    <location>
        <begin position="160"/>
        <end position="174"/>
    </location>
</feature>
<feature type="compositionally biased region" description="Basic and acidic residues" evidence="1">
    <location>
        <begin position="130"/>
        <end position="144"/>
    </location>
</feature>
<evidence type="ECO:0000313" key="3">
    <source>
        <dbReference type="Proteomes" id="UP001165121"/>
    </source>
</evidence>
<feature type="region of interest" description="Disordered" evidence="1">
    <location>
        <begin position="130"/>
        <end position="174"/>
    </location>
</feature>
<dbReference type="Proteomes" id="UP001165121">
    <property type="component" value="Unassembled WGS sequence"/>
</dbReference>
<evidence type="ECO:0000256" key="1">
    <source>
        <dbReference type="SAM" id="MobiDB-lite"/>
    </source>
</evidence>
<dbReference type="AlphaFoldDB" id="A0A9W6YBB2"/>
<gene>
    <name evidence="2" type="ORF">Pfra01_002551400</name>
</gene>
<name>A0A9W6YBB2_9STRA</name>